<dbReference type="PANTHER" id="PTHR31649">
    <property type="entry name" value="AGAP009604-PA"/>
    <property type="match status" value="1"/>
</dbReference>
<proteinExistence type="predicted"/>
<sequence length="234" mass="27507">MLSYCCNIFITCDLTYLLSVCLYVYTHFYLYYIKGITVVSNIALLFKYDCWKVFLPFRKMFWISFCLFLVYPICLLAQQTCFQNFYWRDFIPGTIPYDALHVQNSRYIGQVQINRNNVPGTIIPHGSNSFVAEFGGRQIHKVNIQILCSPELQRFYWEKVDFAKPYDEQMKNSVKGGFQVDLDYYIGAALDNGEVKIGRVIPIEYDGKRGLYVWHPNGQVKMLQQFFLLKYNPT</sequence>
<dbReference type="EMBL" id="LJIG01002424">
    <property type="protein sequence ID" value="KRT84516.1"/>
    <property type="molecule type" value="Genomic_DNA"/>
</dbReference>
<organism evidence="2 3">
    <name type="scientific">Oryctes borbonicus</name>
    <dbReference type="NCBI Taxonomy" id="1629725"/>
    <lineage>
        <taxon>Eukaryota</taxon>
        <taxon>Metazoa</taxon>
        <taxon>Ecdysozoa</taxon>
        <taxon>Arthropoda</taxon>
        <taxon>Hexapoda</taxon>
        <taxon>Insecta</taxon>
        <taxon>Pterygota</taxon>
        <taxon>Neoptera</taxon>
        <taxon>Endopterygota</taxon>
        <taxon>Coleoptera</taxon>
        <taxon>Polyphaga</taxon>
        <taxon>Scarabaeiformia</taxon>
        <taxon>Scarabaeidae</taxon>
        <taxon>Dynastinae</taxon>
        <taxon>Oryctes</taxon>
    </lineage>
</organism>
<keyword evidence="1" id="KW-1133">Transmembrane helix</keyword>
<dbReference type="OrthoDB" id="6755745at2759"/>
<dbReference type="Proteomes" id="UP000051574">
    <property type="component" value="Unassembled WGS sequence"/>
</dbReference>
<comment type="caution">
    <text evidence="2">The sequence shown here is derived from an EMBL/GenBank/DDBJ whole genome shotgun (WGS) entry which is preliminary data.</text>
</comment>
<dbReference type="InterPro" id="IPR006616">
    <property type="entry name" value="DM9_repeat"/>
</dbReference>
<keyword evidence="1" id="KW-0472">Membrane</keyword>
<evidence type="ECO:0000313" key="3">
    <source>
        <dbReference type="Proteomes" id="UP000051574"/>
    </source>
</evidence>
<keyword evidence="1" id="KW-0812">Transmembrane</keyword>
<gene>
    <name evidence="2" type="ORF">AMK59_2864</name>
</gene>
<reference evidence="2 3" key="1">
    <citation type="submission" date="2015-09" db="EMBL/GenBank/DDBJ databases">
        <title>Draft genome of the scarab beetle Oryctes borbonicus.</title>
        <authorList>
            <person name="Meyer J.M."/>
            <person name="Markov G.V."/>
            <person name="Baskaran P."/>
            <person name="Herrmann M."/>
            <person name="Sommer R.J."/>
            <person name="Roedelsperger C."/>
        </authorList>
    </citation>
    <scope>NUCLEOTIDE SEQUENCE [LARGE SCALE GENOMIC DNA]</scope>
    <source>
        <strain evidence="2">OB123</strain>
        <tissue evidence="2">Whole animal</tissue>
    </source>
</reference>
<evidence type="ECO:0000313" key="2">
    <source>
        <dbReference type="EMBL" id="KRT84516.1"/>
    </source>
</evidence>
<feature type="non-terminal residue" evidence="2">
    <location>
        <position position="234"/>
    </location>
</feature>
<name>A0A0T6BB20_9SCAR</name>
<feature type="transmembrane region" description="Helical" evidence="1">
    <location>
        <begin position="7"/>
        <end position="25"/>
    </location>
</feature>
<protein>
    <submittedName>
        <fullName evidence="2">Uncharacterized protein</fullName>
    </submittedName>
</protein>
<dbReference type="Pfam" id="PF11901">
    <property type="entry name" value="DM9"/>
    <property type="match status" value="1"/>
</dbReference>
<keyword evidence="3" id="KW-1185">Reference proteome</keyword>
<feature type="transmembrane region" description="Helical" evidence="1">
    <location>
        <begin position="60"/>
        <end position="78"/>
    </location>
</feature>
<dbReference type="AlphaFoldDB" id="A0A0T6BB20"/>
<accession>A0A0T6BB20</accession>
<evidence type="ECO:0000256" key="1">
    <source>
        <dbReference type="SAM" id="Phobius"/>
    </source>
</evidence>
<dbReference type="PANTHER" id="PTHR31649:SF10">
    <property type="entry name" value="IP19903P-RELATED"/>
    <property type="match status" value="1"/>
</dbReference>